<reference evidence="3 4" key="1">
    <citation type="submission" date="2014-03" db="EMBL/GenBank/DDBJ databases">
        <title>Draft Genome Sequence of Actibacterium mucosum KCTC 23349, a Marine Alphaproteobacterium with Complex Ionic Requirements Isolated from Mediterranean Seawater at Malvarrosa Beach, Valencia, Spain.</title>
        <authorList>
            <person name="Arahal D.R."/>
            <person name="Shao Z."/>
            <person name="Lai Q."/>
            <person name="Pujalte M.J."/>
        </authorList>
    </citation>
    <scope>NUCLEOTIDE SEQUENCE [LARGE SCALE GENOMIC DNA]</scope>
    <source>
        <strain evidence="3 4">KCTC 23349</strain>
    </source>
</reference>
<dbReference type="InterPro" id="IPR032033">
    <property type="entry name" value="Cytochrome_P460"/>
</dbReference>
<gene>
    <name evidence="3" type="ORF">ACMU_04285</name>
</gene>
<dbReference type="AlphaFoldDB" id="A0A037ZD95"/>
<dbReference type="Proteomes" id="UP000026249">
    <property type="component" value="Unassembled WGS sequence"/>
</dbReference>
<evidence type="ECO:0000259" key="2">
    <source>
        <dbReference type="Pfam" id="PF16694"/>
    </source>
</evidence>
<evidence type="ECO:0000313" key="3">
    <source>
        <dbReference type="EMBL" id="KAJ54122.1"/>
    </source>
</evidence>
<accession>A0A037ZD95</accession>
<dbReference type="Gene3D" id="3.50.70.20">
    <property type="entry name" value="Cytochrome P460"/>
    <property type="match status" value="1"/>
</dbReference>
<name>A0A037ZD95_9RHOB</name>
<evidence type="ECO:0000313" key="4">
    <source>
        <dbReference type="Proteomes" id="UP000026249"/>
    </source>
</evidence>
<keyword evidence="4" id="KW-1185">Reference proteome</keyword>
<dbReference type="EMBL" id="JFKE01000011">
    <property type="protein sequence ID" value="KAJ54122.1"/>
    <property type="molecule type" value="Genomic_DNA"/>
</dbReference>
<dbReference type="STRING" id="1454373.ACMU_04285"/>
<dbReference type="OrthoDB" id="34396at2"/>
<sequence length="196" mass="21007">MKAKRAIAIAAFAAGAALSTSAYAANTCVIAGDSYDLDDAGVNAIYDCIKDQMVEAYAKGGDELATAYRSWAPTATRPAVAGAHSERFLMTFANDIAAEQYLKFEDEGVQMPVGSILAKESFKANKKGVVKVGPLFLMTKLEAGAAPEYGDWLYGGIQPNGKPLKIKQSFCHDCHVGWEDQDALAYPLEEVRISAE</sequence>
<organism evidence="3 4">
    <name type="scientific">Actibacterium mucosum KCTC 23349</name>
    <dbReference type="NCBI Taxonomy" id="1454373"/>
    <lineage>
        <taxon>Bacteria</taxon>
        <taxon>Pseudomonadati</taxon>
        <taxon>Pseudomonadota</taxon>
        <taxon>Alphaproteobacteria</taxon>
        <taxon>Rhodobacterales</taxon>
        <taxon>Roseobacteraceae</taxon>
        <taxon>Actibacterium</taxon>
    </lineage>
</organism>
<keyword evidence="1" id="KW-0732">Signal</keyword>
<dbReference type="InterPro" id="IPR038142">
    <property type="entry name" value="Cytochrome_P460_sp"/>
</dbReference>
<feature type="signal peptide" evidence="1">
    <location>
        <begin position="1"/>
        <end position="24"/>
    </location>
</feature>
<dbReference type="CDD" id="cd20716">
    <property type="entry name" value="cyt_P460_fam"/>
    <property type="match status" value="1"/>
</dbReference>
<feature type="domain" description="Cytochrome P460" evidence="2">
    <location>
        <begin position="67"/>
        <end position="183"/>
    </location>
</feature>
<evidence type="ECO:0000256" key="1">
    <source>
        <dbReference type="SAM" id="SignalP"/>
    </source>
</evidence>
<comment type="caution">
    <text evidence="3">The sequence shown here is derived from an EMBL/GenBank/DDBJ whole genome shotgun (WGS) entry which is preliminary data.</text>
</comment>
<feature type="chain" id="PRO_5001563908" evidence="1">
    <location>
        <begin position="25"/>
        <end position="196"/>
    </location>
</feature>
<proteinExistence type="predicted"/>
<dbReference type="RefSeq" id="WP_035262615.1">
    <property type="nucleotide sequence ID" value="NZ_JFKE01000011.1"/>
</dbReference>
<protein>
    <submittedName>
        <fullName evidence="3">Recombinase</fullName>
    </submittedName>
</protein>
<dbReference type="Pfam" id="PF16694">
    <property type="entry name" value="Cytochrome_P460"/>
    <property type="match status" value="1"/>
</dbReference>